<evidence type="ECO:0000256" key="1">
    <source>
        <dbReference type="SAM" id="Phobius"/>
    </source>
</evidence>
<protein>
    <submittedName>
        <fullName evidence="2">DUF2798 domain-containing protein</fullName>
    </submittedName>
</protein>
<keyword evidence="1" id="KW-1133">Transmembrane helix</keyword>
<evidence type="ECO:0000313" key="2">
    <source>
        <dbReference type="EMBL" id="MBM6738421.1"/>
    </source>
</evidence>
<evidence type="ECO:0000313" key="3">
    <source>
        <dbReference type="Proteomes" id="UP000716906"/>
    </source>
</evidence>
<keyword evidence="3" id="KW-1185">Reference proteome</keyword>
<dbReference type="Pfam" id="PF11391">
    <property type="entry name" value="DUF2798"/>
    <property type="match status" value="2"/>
</dbReference>
<reference evidence="2 3" key="1">
    <citation type="journal article" date="2021" name="Sci. Rep.">
        <title>The distribution of antibiotic resistance genes in chicken gut microbiota commensals.</title>
        <authorList>
            <person name="Juricova H."/>
            <person name="Matiasovicova J."/>
            <person name="Kubasova T."/>
            <person name="Cejkova D."/>
            <person name="Rychlik I."/>
        </authorList>
    </citation>
    <scope>NUCLEOTIDE SEQUENCE [LARGE SCALE GENOMIC DNA]</scope>
    <source>
        <strain evidence="2 3">An773</strain>
    </source>
</reference>
<keyword evidence="1" id="KW-0812">Transmembrane</keyword>
<accession>A0ABS2E9V0</accession>
<dbReference type="InterPro" id="IPR021529">
    <property type="entry name" value="DUF2798"/>
</dbReference>
<keyword evidence="1" id="KW-0472">Membrane</keyword>
<dbReference type="EMBL" id="JACLYY010000009">
    <property type="protein sequence ID" value="MBM6738421.1"/>
    <property type="molecule type" value="Genomic_DNA"/>
</dbReference>
<sequence length="168" mass="18831">MPKNKRESLIYTVLMCFTMVLWMSIYNVAIHQGELSLSVLKDAWMGLPIAYVFAMACDWFLVSGLAKGFAFRYLVKPGVSSPLKTVIAVSSCMVVPMVIIMSFYGAAETCVRTGQWSPVLFIWLTNIPKNFVMALPFQLLIAGPLVRFLFRKAFPEGCILMEAAQPEM</sequence>
<feature type="transmembrane region" description="Helical" evidence="1">
    <location>
        <begin position="127"/>
        <end position="150"/>
    </location>
</feature>
<feature type="transmembrane region" description="Helical" evidence="1">
    <location>
        <begin position="9"/>
        <end position="29"/>
    </location>
</feature>
<feature type="transmembrane region" description="Helical" evidence="1">
    <location>
        <begin position="86"/>
        <end position="107"/>
    </location>
</feature>
<dbReference type="RefSeq" id="WP_205148431.1">
    <property type="nucleotide sequence ID" value="NZ_JACLYY010000009.1"/>
</dbReference>
<dbReference type="Proteomes" id="UP000716906">
    <property type="component" value="Unassembled WGS sequence"/>
</dbReference>
<comment type="caution">
    <text evidence="2">The sequence shown here is derived from an EMBL/GenBank/DDBJ whole genome shotgun (WGS) entry which is preliminary data.</text>
</comment>
<name>A0ABS2E9V0_9FIRM</name>
<gene>
    <name evidence="2" type="ORF">H7U36_09980</name>
</gene>
<proteinExistence type="predicted"/>
<feature type="transmembrane region" description="Helical" evidence="1">
    <location>
        <begin position="49"/>
        <end position="74"/>
    </location>
</feature>
<organism evidence="2 3">
    <name type="scientific">Faecalicatena fissicatena</name>
    <dbReference type="NCBI Taxonomy" id="290055"/>
    <lineage>
        <taxon>Bacteria</taxon>
        <taxon>Bacillati</taxon>
        <taxon>Bacillota</taxon>
        <taxon>Clostridia</taxon>
        <taxon>Lachnospirales</taxon>
        <taxon>Lachnospiraceae</taxon>
        <taxon>Faecalicatena</taxon>
    </lineage>
</organism>